<dbReference type="Proteomes" id="UP000008064">
    <property type="component" value="Unassembled WGS sequence"/>
</dbReference>
<feature type="region of interest" description="Disordered" evidence="1">
    <location>
        <begin position="1"/>
        <end position="33"/>
    </location>
</feature>
<gene>
    <name evidence="2" type="ORF">SERLADRAFT_440825</name>
</gene>
<dbReference type="EMBL" id="GL945438">
    <property type="protein sequence ID" value="EGO21567.1"/>
    <property type="molecule type" value="Genomic_DNA"/>
</dbReference>
<dbReference type="OrthoDB" id="2645941at2759"/>
<evidence type="ECO:0000256" key="1">
    <source>
        <dbReference type="SAM" id="MobiDB-lite"/>
    </source>
</evidence>
<feature type="compositionally biased region" description="Low complexity" evidence="1">
    <location>
        <begin position="87"/>
        <end position="96"/>
    </location>
</feature>
<evidence type="ECO:0000313" key="2">
    <source>
        <dbReference type="EMBL" id="EGO21567.1"/>
    </source>
</evidence>
<dbReference type="GeneID" id="18815442"/>
<dbReference type="HOGENOM" id="CLU_1338228_0_0_1"/>
<organism>
    <name type="scientific">Serpula lacrymans var. lacrymans (strain S7.9)</name>
    <name type="common">Dry rot fungus</name>
    <dbReference type="NCBI Taxonomy" id="578457"/>
    <lineage>
        <taxon>Eukaryota</taxon>
        <taxon>Fungi</taxon>
        <taxon>Dikarya</taxon>
        <taxon>Basidiomycota</taxon>
        <taxon>Agaricomycotina</taxon>
        <taxon>Agaricomycetes</taxon>
        <taxon>Agaricomycetidae</taxon>
        <taxon>Boletales</taxon>
        <taxon>Coniophorineae</taxon>
        <taxon>Serpulaceae</taxon>
        <taxon>Serpula</taxon>
    </lineage>
</organism>
<feature type="region of interest" description="Disordered" evidence="1">
    <location>
        <begin position="67"/>
        <end position="101"/>
    </location>
</feature>
<dbReference type="RefSeq" id="XP_007321353.1">
    <property type="nucleotide sequence ID" value="XM_007321291.1"/>
</dbReference>
<name>F8P4N0_SERL9</name>
<proteinExistence type="predicted"/>
<sequence>MPFEMKQETPEPIILYFDNPHPSNNDVSQRMERDQPRYATTIDARNGHEQISRGPTAYSAKKTIARTRLTAQEPRVPRKQRAERRQQQQQWQMGQQPEPEVRLEKTALAKPEHYDGNKKKFCGFMESLELHFGANTQYFRSDENKIIFALSYMTLEVVAAPRTKWVERRKAAEERSDIGETTLLESWMYFKNTLKEHFKDSHEEE</sequence>
<dbReference type="KEGG" id="sla:SERLADRAFT_440825"/>
<dbReference type="AlphaFoldDB" id="F8P4N0"/>
<evidence type="ECO:0008006" key="3">
    <source>
        <dbReference type="Google" id="ProtNLM"/>
    </source>
</evidence>
<protein>
    <recommendedName>
        <fullName evidence="3">DUF4939 domain-containing protein</fullName>
    </recommendedName>
</protein>
<accession>F8P4N0</accession>
<reference evidence="2" key="1">
    <citation type="submission" date="2011-04" db="EMBL/GenBank/DDBJ databases">
        <title>Evolution of plant cell wall degrading machinery underlies the functional diversity of forest fungi.</title>
        <authorList>
            <consortium name="US DOE Joint Genome Institute (JGI-PGF)"/>
            <person name="Eastwood D.C."/>
            <person name="Floudas D."/>
            <person name="Binder M."/>
            <person name="Majcherczyk A."/>
            <person name="Schneider P."/>
            <person name="Aerts A."/>
            <person name="Asiegbu F.O."/>
            <person name="Baker S.E."/>
            <person name="Barry K."/>
            <person name="Bendiksby M."/>
            <person name="Blumentritt M."/>
            <person name="Coutinho P.M."/>
            <person name="Cullen D."/>
            <person name="Cullen D."/>
            <person name="Gathman A."/>
            <person name="Goodell B."/>
            <person name="Henrissat B."/>
            <person name="Ihrmark K."/>
            <person name="Kauserud H."/>
            <person name="Kohler A."/>
            <person name="LaButti K."/>
            <person name="Lapidus A."/>
            <person name="Lavin J.L."/>
            <person name="Lee Y.-H."/>
            <person name="Lindquist E."/>
            <person name="Lilly W."/>
            <person name="Lucas S."/>
            <person name="Morin E."/>
            <person name="Murat C."/>
            <person name="Oguiza J.A."/>
            <person name="Park J."/>
            <person name="Pisabarro A.G."/>
            <person name="Riley R."/>
            <person name="Rosling A."/>
            <person name="Salamov A."/>
            <person name="Schmidt O."/>
            <person name="Schmutz J."/>
            <person name="Skrede I."/>
            <person name="Stenlid J."/>
            <person name="Wiebenga A."/>
            <person name="Xie X."/>
            <person name="Kues U."/>
            <person name="Hibbett D.S."/>
            <person name="Hoffmeister D."/>
            <person name="Hogberg N."/>
            <person name="Martin F."/>
            <person name="Grigoriev I.V."/>
            <person name="Watkinson S.C."/>
        </authorList>
    </citation>
    <scope>NUCLEOTIDE SEQUENCE</scope>
    <source>
        <strain evidence="2">S7.9</strain>
    </source>
</reference>